<organism evidence="3">
    <name type="scientific">marine sediment metagenome</name>
    <dbReference type="NCBI Taxonomy" id="412755"/>
    <lineage>
        <taxon>unclassified sequences</taxon>
        <taxon>metagenomes</taxon>
        <taxon>ecological metagenomes</taxon>
    </lineage>
</organism>
<dbReference type="InterPro" id="IPR003305">
    <property type="entry name" value="CenC_carb-bd"/>
</dbReference>
<evidence type="ECO:0000313" key="3">
    <source>
        <dbReference type="EMBL" id="GAI07637.1"/>
    </source>
</evidence>
<keyword evidence="1" id="KW-0378">Hydrolase</keyword>
<protein>
    <recommendedName>
        <fullName evidence="2">CBM-cenC domain-containing protein</fullName>
    </recommendedName>
</protein>
<dbReference type="EMBL" id="BARV01007412">
    <property type="protein sequence ID" value="GAI07637.1"/>
    <property type="molecule type" value="Genomic_DNA"/>
</dbReference>
<evidence type="ECO:0000256" key="1">
    <source>
        <dbReference type="ARBA" id="ARBA00022801"/>
    </source>
</evidence>
<name>X1KKQ0_9ZZZZ</name>
<sequence>ETLFITENPNYGGNLYVFRVNPEPLTSGYSNLVMNPSFELEWDSSIASPAWWEQRGDKRWMGELDKSIKSSGNYSYRIETSVTEKAWEGFLRSELIEVEEGKTYLMSVKVKTENSKGTHFHIYTYEDGDIGLTIGYTPMPEGTQDWKEYSQHIEIPKGVTVIRIFLRA</sequence>
<accession>X1KKQ0</accession>
<dbReference type="AlphaFoldDB" id="X1KKQ0"/>
<dbReference type="Gene3D" id="2.60.120.260">
    <property type="entry name" value="Galactose-binding domain-like"/>
    <property type="match status" value="1"/>
</dbReference>
<feature type="domain" description="CBM-cenC" evidence="2">
    <location>
        <begin position="30"/>
        <end position="163"/>
    </location>
</feature>
<gene>
    <name evidence="3" type="ORF">S06H3_15100</name>
</gene>
<dbReference type="Pfam" id="PF02018">
    <property type="entry name" value="CBM_4_9"/>
    <property type="match status" value="1"/>
</dbReference>
<evidence type="ECO:0000259" key="2">
    <source>
        <dbReference type="Pfam" id="PF02018"/>
    </source>
</evidence>
<reference evidence="3" key="1">
    <citation type="journal article" date="2014" name="Front. Microbiol.">
        <title>High frequency of phylogenetically diverse reductive dehalogenase-homologous genes in deep subseafloor sedimentary metagenomes.</title>
        <authorList>
            <person name="Kawai M."/>
            <person name="Futagami T."/>
            <person name="Toyoda A."/>
            <person name="Takaki Y."/>
            <person name="Nishi S."/>
            <person name="Hori S."/>
            <person name="Arai W."/>
            <person name="Tsubouchi T."/>
            <person name="Morono Y."/>
            <person name="Uchiyama I."/>
            <person name="Ito T."/>
            <person name="Fujiyama A."/>
            <person name="Inagaki F."/>
            <person name="Takami H."/>
        </authorList>
    </citation>
    <scope>NUCLEOTIDE SEQUENCE</scope>
    <source>
        <strain evidence="3">Expedition CK06-06</strain>
    </source>
</reference>
<dbReference type="SUPFAM" id="SSF49785">
    <property type="entry name" value="Galactose-binding domain-like"/>
    <property type="match status" value="1"/>
</dbReference>
<dbReference type="InterPro" id="IPR008979">
    <property type="entry name" value="Galactose-bd-like_sf"/>
</dbReference>
<proteinExistence type="predicted"/>
<feature type="non-terminal residue" evidence="3">
    <location>
        <position position="1"/>
    </location>
</feature>
<comment type="caution">
    <text evidence="3">The sequence shown here is derived from an EMBL/GenBank/DDBJ whole genome shotgun (WGS) entry which is preliminary data.</text>
</comment>
<dbReference type="GO" id="GO:0016798">
    <property type="term" value="F:hydrolase activity, acting on glycosyl bonds"/>
    <property type="evidence" value="ECO:0007669"/>
    <property type="project" value="InterPro"/>
</dbReference>